<keyword evidence="2" id="KW-0378">Hydrolase</keyword>
<feature type="domain" description="Isochorismatase-like" evidence="3">
    <location>
        <begin position="4"/>
        <end position="178"/>
    </location>
</feature>
<sequence>MKQALLIIDYTNDFVAEDGALTCGIEGQKIAGEILKLANNFLQREQWVILPTDLHKKNDPYHPETKLFPPHNLKNSWGRNLYGPLEEWYQKNQDNDQVYFFDKNRYSAFANSDLENYLRSRKIEELWLTGVCTDICVLHTAIDAFNKNFNLVIPKSAVASFDSQGHYWALQHFKNCLGAKII</sequence>
<reference evidence="4 5" key="1">
    <citation type="submission" date="2016-11" db="EMBL/GenBank/DDBJ databases">
        <title>Interaction between Lactobacillus species and yeast in water kefir.</title>
        <authorList>
            <person name="Behr J."/>
            <person name="Xu D."/>
            <person name="Vogel R.F."/>
        </authorList>
    </citation>
    <scope>NUCLEOTIDE SEQUENCE [LARGE SCALE GENOMIC DNA]</scope>
    <source>
        <strain evidence="4 5">TMW 1.1827</strain>
    </source>
</reference>
<dbReference type="EMBL" id="CP018180">
    <property type="protein sequence ID" value="AUJ31307.1"/>
    <property type="molecule type" value="Genomic_DNA"/>
</dbReference>
<dbReference type="PANTHER" id="PTHR43540">
    <property type="entry name" value="PEROXYUREIDOACRYLATE/UREIDOACRYLATE AMIDOHYDROLASE-RELATED"/>
    <property type="match status" value="1"/>
</dbReference>
<accession>A0A3S6QYP8</accession>
<evidence type="ECO:0000256" key="1">
    <source>
        <dbReference type="ARBA" id="ARBA00006336"/>
    </source>
</evidence>
<organism evidence="4 5">
    <name type="scientific">Liquorilactobacillus nagelii</name>
    <dbReference type="NCBI Taxonomy" id="82688"/>
    <lineage>
        <taxon>Bacteria</taxon>
        <taxon>Bacillati</taxon>
        <taxon>Bacillota</taxon>
        <taxon>Bacilli</taxon>
        <taxon>Lactobacillales</taxon>
        <taxon>Lactobacillaceae</taxon>
        <taxon>Liquorilactobacillus</taxon>
    </lineage>
</organism>
<dbReference type="GeneID" id="78522465"/>
<protein>
    <submittedName>
        <fullName evidence="4">Isochorismatase</fullName>
    </submittedName>
</protein>
<dbReference type="Gene3D" id="3.40.50.850">
    <property type="entry name" value="Isochorismatase-like"/>
    <property type="match status" value="1"/>
</dbReference>
<dbReference type="Proteomes" id="UP000324497">
    <property type="component" value="Chromosome"/>
</dbReference>
<name>A0A3S6QYP8_9LACO</name>
<evidence type="ECO:0000256" key="2">
    <source>
        <dbReference type="ARBA" id="ARBA00022801"/>
    </source>
</evidence>
<dbReference type="InterPro" id="IPR050272">
    <property type="entry name" value="Isochorismatase-like_hydrls"/>
</dbReference>
<dbReference type="PANTHER" id="PTHR43540:SF10">
    <property type="entry name" value="ISOCHORISMATASE"/>
    <property type="match status" value="1"/>
</dbReference>
<dbReference type="CDD" id="cd00431">
    <property type="entry name" value="cysteine_hydrolases"/>
    <property type="match status" value="1"/>
</dbReference>
<proteinExistence type="inferred from homology"/>
<dbReference type="InterPro" id="IPR000868">
    <property type="entry name" value="Isochorismatase-like_dom"/>
</dbReference>
<evidence type="ECO:0000259" key="3">
    <source>
        <dbReference type="Pfam" id="PF00857"/>
    </source>
</evidence>
<dbReference type="InterPro" id="IPR036380">
    <property type="entry name" value="Isochorismatase-like_sf"/>
</dbReference>
<evidence type="ECO:0000313" key="4">
    <source>
        <dbReference type="EMBL" id="AUJ31307.1"/>
    </source>
</evidence>
<evidence type="ECO:0000313" key="5">
    <source>
        <dbReference type="Proteomes" id="UP000324497"/>
    </source>
</evidence>
<dbReference type="RefSeq" id="WP_057886467.1">
    <property type="nucleotide sequence ID" value="NZ_CP018180.1"/>
</dbReference>
<keyword evidence="5" id="KW-1185">Reference proteome</keyword>
<comment type="similarity">
    <text evidence="1">Belongs to the isochorismatase family.</text>
</comment>
<gene>
    <name evidence="4" type="ORF">BSQ50_01260</name>
</gene>
<dbReference type="SUPFAM" id="SSF52499">
    <property type="entry name" value="Isochorismatase-like hydrolases"/>
    <property type="match status" value="1"/>
</dbReference>
<dbReference type="Pfam" id="PF00857">
    <property type="entry name" value="Isochorismatase"/>
    <property type="match status" value="1"/>
</dbReference>
<dbReference type="AlphaFoldDB" id="A0A3S6QYP8"/>
<dbReference type="GO" id="GO:0016787">
    <property type="term" value="F:hydrolase activity"/>
    <property type="evidence" value="ECO:0007669"/>
    <property type="project" value="UniProtKB-KW"/>
</dbReference>
<dbReference type="KEGG" id="lng:BSQ50_01260"/>